<dbReference type="CDD" id="cd16321">
    <property type="entry name" value="MraZ_C"/>
    <property type="match status" value="1"/>
</dbReference>
<evidence type="ECO:0000313" key="9">
    <source>
        <dbReference type="EMBL" id="OHA82592.1"/>
    </source>
</evidence>
<dbReference type="SUPFAM" id="SSF89447">
    <property type="entry name" value="AbrB/MazE/MraZ-like"/>
    <property type="match status" value="1"/>
</dbReference>
<proteinExistence type="inferred from homology"/>
<evidence type="ECO:0000256" key="7">
    <source>
        <dbReference type="HAMAP-Rule" id="MF_01008"/>
    </source>
</evidence>
<feature type="domain" description="SpoVT-AbrB" evidence="8">
    <location>
        <begin position="76"/>
        <end position="119"/>
    </location>
</feature>
<evidence type="ECO:0000256" key="6">
    <source>
        <dbReference type="ARBA" id="ARBA00023163"/>
    </source>
</evidence>
<evidence type="ECO:0000259" key="8">
    <source>
        <dbReference type="PROSITE" id="PS51740"/>
    </source>
</evidence>
<dbReference type="InterPro" id="IPR037914">
    <property type="entry name" value="SpoVT-AbrB_sf"/>
</dbReference>
<feature type="domain" description="SpoVT-AbrB" evidence="8">
    <location>
        <begin position="5"/>
        <end position="47"/>
    </location>
</feature>
<keyword evidence="4 7" id="KW-0805">Transcription regulation</keyword>
<sequence length="144" mass="16131">MLIGEYIHTLDPKKRLALPSKFRKELGKKVVITRGLDNCLFVYPLKAWQKVSEKIALLPMGQADTRGFGRFMLAGAVESDIDSIGRILVPDFLKTFAGFQTSVAVIGVHDRVELWDEKVWGAYKERIEKQADALAEKLGEVGIL</sequence>
<dbReference type="Gene3D" id="3.40.1550.20">
    <property type="entry name" value="Transcriptional regulator MraZ domain"/>
    <property type="match status" value="1"/>
</dbReference>
<keyword evidence="5 7" id="KW-0238">DNA-binding</keyword>
<comment type="subcellular location">
    <subcellularLocation>
        <location evidence="7">Cytoplasm</location>
        <location evidence="7">Nucleoid</location>
    </subcellularLocation>
</comment>
<evidence type="ECO:0000256" key="2">
    <source>
        <dbReference type="ARBA" id="ARBA00022490"/>
    </source>
</evidence>
<dbReference type="InterPro" id="IPR035642">
    <property type="entry name" value="MraZ_N"/>
</dbReference>
<dbReference type="CDD" id="cd16320">
    <property type="entry name" value="MraZ_N"/>
    <property type="match status" value="1"/>
</dbReference>
<reference evidence="9 10" key="1">
    <citation type="journal article" date="2016" name="Nat. Commun.">
        <title>Thousands of microbial genomes shed light on interconnected biogeochemical processes in an aquifer system.</title>
        <authorList>
            <person name="Anantharaman K."/>
            <person name="Brown C.T."/>
            <person name="Hug L.A."/>
            <person name="Sharon I."/>
            <person name="Castelle C.J."/>
            <person name="Probst A.J."/>
            <person name="Thomas B.C."/>
            <person name="Singh A."/>
            <person name="Wilkins M.J."/>
            <person name="Karaoz U."/>
            <person name="Brodie E.L."/>
            <person name="Williams K.H."/>
            <person name="Hubbard S.S."/>
            <person name="Banfield J.F."/>
        </authorList>
    </citation>
    <scope>NUCLEOTIDE SEQUENCE [LARGE SCALE GENOMIC DNA]</scope>
</reference>
<gene>
    <name evidence="7" type="primary">mraZ</name>
    <name evidence="9" type="ORF">A3B07_01515</name>
</gene>
<dbReference type="STRING" id="1802726.A3B07_01515"/>
<keyword evidence="9" id="KW-0132">Cell division</keyword>
<evidence type="ECO:0000313" key="10">
    <source>
        <dbReference type="Proteomes" id="UP000178817"/>
    </source>
</evidence>
<name>A0A1G2SCY9_9BACT</name>
<dbReference type="InterPro" id="IPR035644">
    <property type="entry name" value="MraZ_C"/>
</dbReference>
<comment type="subunit">
    <text evidence="7">Forms oligomers.</text>
</comment>
<keyword evidence="3" id="KW-0677">Repeat</keyword>
<dbReference type="GO" id="GO:0005737">
    <property type="term" value="C:cytoplasm"/>
    <property type="evidence" value="ECO:0007669"/>
    <property type="project" value="UniProtKB-UniRule"/>
</dbReference>
<dbReference type="PANTHER" id="PTHR34701">
    <property type="entry name" value="TRANSCRIPTIONAL REGULATOR MRAZ"/>
    <property type="match status" value="1"/>
</dbReference>
<dbReference type="AlphaFoldDB" id="A0A1G2SCY9"/>
<evidence type="ECO:0000256" key="5">
    <source>
        <dbReference type="ARBA" id="ARBA00023125"/>
    </source>
</evidence>
<dbReference type="HAMAP" id="MF_01008">
    <property type="entry name" value="MraZ"/>
    <property type="match status" value="1"/>
</dbReference>
<dbReference type="PANTHER" id="PTHR34701:SF1">
    <property type="entry name" value="TRANSCRIPTIONAL REGULATOR MRAZ"/>
    <property type="match status" value="1"/>
</dbReference>
<dbReference type="InterPro" id="IPR020603">
    <property type="entry name" value="MraZ_dom"/>
</dbReference>
<dbReference type="GO" id="GO:0003700">
    <property type="term" value="F:DNA-binding transcription factor activity"/>
    <property type="evidence" value="ECO:0007669"/>
    <property type="project" value="UniProtKB-UniRule"/>
</dbReference>
<evidence type="ECO:0000256" key="4">
    <source>
        <dbReference type="ARBA" id="ARBA00023015"/>
    </source>
</evidence>
<dbReference type="InterPro" id="IPR007159">
    <property type="entry name" value="SpoVT-AbrB_dom"/>
</dbReference>
<dbReference type="InterPro" id="IPR003444">
    <property type="entry name" value="MraZ"/>
</dbReference>
<comment type="similarity">
    <text evidence="7">Belongs to the MraZ family.</text>
</comment>
<dbReference type="PROSITE" id="PS51740">
    <property type="entry name" value="SPOVT_ABRB"/>
    <property type="match status" value="2"/>
</dbReference>
<evidence type="ECO:0000256" key="3">
    <source>
        <dbReference type="ARBA" id="ARBA00022737"/>
    </source>
</evidence>
<dbReference type="Pfam" id="PF02381">
    <property type="entry name" value="MraZ"/>
    <property type="match status" value="2"/>
</dbReference>
<dbReference type="NCBIfam" id="TIGR00242">
    <property type="entry name" value="division/cell wall cluster transcriptional repressor MraZ"/>
    <property type="match status" value="1"/>
</dbReference>
<keyword evidence="9" id="KW-0131">Cell cycle</keyword>
<keyword evidence="2 7" id="KW-0963">Cytoplasm</keyword>
<dbReference type="GO" id="GO:0051301">
    <property type="term" value="P:cell division"/>
    <property type="evidence" value="ECO:0007669"/>
    <property type="project" value="UniProtKB-KW"/>
</dbReference>
<dbReference type="EMBL" id="MHUV01000005">
    <property type="protein sequence ID" value="OHA82592.1"/>
    <property type="molecule type" value="Genomic_DNA"/>
</dbReference>
<protein>
    <recommendedName>
        <fullName evidence="1 7">Transcriptional regulator MraZ</fullName>
    </recommendedName>
</protein>
<evidence type="ECO:0000256" key="1">
    <source>
        <dbReference type="ARBA" id="ARBA00013860"/>
    </source>
</evidence>
<accession>A0A1G2SCY9</accession>
<comment type="caution">
    <text evidence="9">The sequence shown here is derived from an EMBL/GenBank/DDBJ whole genome shotgun (WGS) entry which is preliminary data.</text>
</comment>
<dbReference type="GO" id="GO:0009295">
    <property type="term" value="C:nucleoid"/>
    <property type="evidence" value="ECO:0007669"/>
    <property type="project" value="UniProtKB-SubCell"/>
</dbReference>
<dbReference type="Proteomes" id="UP000178817">
    <property type="component" value="Unassembled WGS sequence"/>
</dbReference>
<dbReference type="GO" id="GO:2000143">
    <property type="term" value="P:negative regulation of DNA-templated transcription initiation"/>
    <property type="evidence" value="ECO:0007669"/>
    <property type="project" value="TreeGrafter"/>
</dbReference>
<dbReference type="InterPro" id="IPR038619">
    <property type="entry name" value="MraZ_sf"/>
</dbReference>
<organism evidence="9 10">
    <name type="scientific">Candidatus Yonathbacteria bacterium RIFCSPLOWO2_01_FULL_43_27</name>
    <dbReference type="NCBI Taxonomy" id="1802726"/>
    <lineage>
        <taxon>Bacteria</taxon>
        <taxon>Candidatus Yonathiibacteriota</taxon>
    </lineage>
</organism>
<keyword evidence="6 7" id="KW-0804">Transcription</keyword>
<dbReference type="GO" id="GO:0000976">
    <property type="term" value="F:transcription cis-regulatory region binding"/>
    <property type="evidence" value="ECO:0007669"/>
    <property type="project" value="TreeGrafter"/>
</dbReference>